<organism evidence="1 2">
    <name type="scientific">Vigna mungo</name>
    <name type="common">Black gram</name>
    <name type="synonym">Phaseolus mungo</name>
    <dbReference type="NCBI Taxonomy" id="3915"/>
    <lineage>
        <taxon>Eukaryota</taxon>
        <taxon>Viridiplantae</taxon>
        <taxon>Streptophyta</taxon>
        <taxon>Embryophyta</taxon>
        <taxon>Tracheophyta</taxon>
        <taxon>Spermatophyta</taxon>
        <taxon>Magnoliopsida</taxon>
        <taxon>eudicotyledons</taxon>
        <taxon>Gunneridae</taxon>
        <taxon>Pentapetalae</taxon>
        <taxon>rosids</taxon>
        <taxon>fabids</taxon>
        <taxon>Fabales</taxon>
        <taxon>Fabaceae</taxon>
        <taxon>Papilionoideae</taxon>
        <taxon>50 kb inversion clade</taxon>
        <taxon>NPAAA clade</taxon>
        <taxon>indigoferoid/millettioid clade</taxon>
        <taxon>Phaseoleae</taxon>
        <taxon>Vigna</taxon>
    </lineage>
</organism>
<feature type="non-terminal residue" evidence="1">
    <location>
        <position position="161"/>
    </location>
</feature>
<evidence type="ECO:0000313" key="1">
    <source>
        <dbReference type="EMBL" id="WVZ21648.1"/>
    </source>
</evidence>
<proteinExistence type="predicted"/>
<dbReference type="AlphaFoldDB" id="A0AAQ3S9P0"/>
<evidence type="ECO:0000313" key="2">
    <source>
        <dbReference type="Proteomes" id="UP001374535"/>
    </source>
</evidence>
<gene>
    <name evidence="1" type="ORF">V8G54_008970</name>
</gene>
<sequence length="161" mass="18217">MLKSIIRLSHNTQPLQQASVCGDIVFQTIQPHPTHHHLCLIHFSAQAKTFNQGIVGHNIRRTPSFRHLLQTLHRLFEFTSLRIPINQSGETHHIRLTTLTLQQSVKNPPRTLHVTLLTKPVDQSVVSNNVAFAAHFVEHLARTLDHPHFAKPTNHCGVSVN</sequence>
<dbReference type="Proteomes" id="UP001374535">
    <property type="component" value="Chromosome 2"/>
</dbReference>
<name>A0AAQ3S9P0_VIGMU</name>
<dbReference type="EMBL" id="CP144699">
    <property type="protein sequence ID" value="WVZ21648.1"/>
    <property type="molecule type" value="Genomic_DNA"/>
</dbReference>
<reference evidence="1 2" key="1">
    <citation type="journal article" date="2023" name="Life. Sci Alliance">
        <title>Evolutionary insights into 3D genome organization and epigenetic landscape of Vigna mungo.</title>
        <authorList>
            <person name="Junaid A."/>
            <person name="Singh B."/>
            <person name="Bhatia S."/>
        </authorList>
    </citation>
    <scope>NUCLEOTIDE SEQUENCE [LARGE SCALE GENOMIC DNA]</scope>
    <source>
        <strain evidence="1">Urdbean</strain>
    </source>
</reference>
<accession>A0AAQ3S9P0</accession>
<protein>
    <submittedName>
        <fullName evidence="1">Uncharacterized protein</fullName>
    </submittedName>
</protein>
<keyword evidence="2" id="KW-1185">Reference proteome</keyword>